<dbReference type="SUPFAM" id="SSF56281">
    <property type="entry name" value="Metallo-hydrolase/oxidoreductase"/>
    <property type="match status" value="1"/>
</dbReference>
<keyword evidence="5" id="KW-0378">Hydrolase</keyword>
<comment type="caution">
    <text evidence="5">The sequence shown here is derived from an EMBL/GenBank/DDBJ whole genome shotgun (WGS) entry which is preliminary data.</text>
</comment>
<evidence type="ECO:0000259" key="4">
    <source>
        <dbReference type="SMART" id="SM00849"/>
    </source>
</evidence>
<sequence>MNNLKYTRSKHFEIEQITDGVYAAIAISGTGSVSNAGIIDLGDAALVFDTFNSQQAAYDLRVAAEELTGKKPAYVVNSHWHGDHIRGNQVFEDAAIIATHETFELMNRMHPDRIRQQIEGLPNIENYLTSLRERLESTADDQIKLGIAQEISSIEEVALSLQTLRLTLPNLLFDTKLSLYGSKRKVELISVGAAHTANDMILYLPEEQIVFAADIVLVDTHPMMLHGDPAHWLVALDQLRELPIKTLVPGHGPLGDWGHINRIQAYIRGITADAKQFIQEKRSIESLSEVSVPTEFAEWGSSKFYHDNVKFVYERIQQLE</sequence>
<evidence type="ECO:0000313" key="6">
    <source>
        <dbReference type="Proteomes" id="UP000295418"/>
    </source>
</evidence>
<reference evidence="5 6" key="1">
    <citation type="submission" date="2019-03" db="EMBL/GenBank/DDBJ databases">
        <authorList>
            <person name="Kim M.K.M."/>
        </authorList>
    </citation>
    <scope>NUCLEOTIDE SEQUENCE [LARGE SCALE GENOMIC DNA]</scope>
    <source>
        <strain evidence="5 6">18JY21-1</strain>
    </source>
</reference>
<dbReference type="RefSeq" id="WP_132416697.1">
    <property type="nucleotide sequence ID" value="NZ_SKFG01000002.1"/>
</dbReference>
<evidence type="ECO:0000256" key="2">
    <source>
        <dbReference type="ARBA" id="ARBA00034301"/>
    </source>
</evidence>
<dbReference type="GO" id="GO:0016787">
    <property type="term" value="F:hydrolase activity"/>
    <property type="evidence" value="ECO:0007669"/>
    <property type="project" value="UniProtKB-KW"/>
</dbReference>
<proteinExistence type="predicted"/>
<comment type="catalytic activity">
    <reaction evidence="3">
        <text>3',5'-cyclic UMP + H2O = UMP + H(+)</text>
        <dbReference type="Rhea" id="RHEA:70575"/>
        <dbReference type="ChEBI" id="CHEBI:15377"/>
        <dbReference type="ChEBI" id="CHEBI:15378"/>
        <dbReference type="ChEBI" id="CHEBI:57865"/>
        <dbReference type="ChEBI" id="CHEBI:184387"/>
    </reaction>
    <physiologicalReaction direction="left-to-right" evidence="3">
        <dbReference type="Rhea" id="RHEA:70576"/>
    </physiologicalReaction>
</comment>
<keyword evidence="6" id="KW-1185">Reference proteome</keyword>
<accession>A0A4R4EL42</accession>
<comment type="function">
    <text evidence="2">Counteracts the endogenous Pycsar antiviral defense system. Phosphodiesterase that enables metal-dependent hydrolysis of host cyclic nucleotide Pycsar defense signals such as cCMP and cUMP.</text>
</comment>
<dbReference type="PANTHER" id="PTHR42951">
    <property type="entry name" value="METALLO-BETA-LACTAMASE DOMAIN-CONTAINING"/>
    <property type="match status" value="1"/>
</dbReference>
<dbReference type="AlphaFoldDB" id="A0A4R4EL42"/>
<dbReference type="Pfam" id="PF00753">
    <property type="entry name" value="Lactamase_B"/>
    <property type="match status" value="1"/>
</dbReference>
<dbReference type="CDD" id="cd16282">
    <property type="entry name" value="metallo-hydrolase-like_MBL-fold"/>
    <property type="match status" value="1"/>
</dbReference>
<dbReference type="Gene3D" id="3.60.15.10">
    <property type="entry name" value="Ribonuclease Z/Hydroxyacylglutathione hydrolase-like"/>
    <property type="match status" value="1"/>
</dbReference>
<comment type="catalytic activity">
    <reaction evidence="1">
        <text>3',5'-cyclic CMP + H2O = CMP + H(+)</text>
        <dbReference type="Rhea" id="RHEA:72675"/>
        <dbReference type="ChEBI" id="CHEBI:15377"/>
        <dbReference type="ChEBI" id="CHEBI:15378"/>
        <dbReference type="ChEBI" id="CHEBI:58003"/>
        <dbReference type="ChEBI" id="CHEBI:60377"/>
    </reaction>
    <physiologicalReaction direction="left-to-right" evidence="1">
        <dbReference type="Rhea" id="RHEA:72676"/>
    </physiologicalReaction>
</comment>
<dbReference type="InterPro" id="IPR036866">
    <property type="entry name" value="RibonucZ/Hydroxyglut_hydro"/>
</dbReference>
<evidence type="ECO:0000256" key="3">
    <source>
        <dbReference type="ARBA" id="ARBA00048505"/>
    </source>
</evidence>
<dbReference type="EMBL" id="SKFG01000002">
    <property type="protein sequence ID" value="TCZ80050.1"/>
    <property type="molecule type" value="Genomic_DNA"/>
</dbReference>
<evidence type="ECO:0000256" key="1">
    <source>
        <dbReference type="ARBA" id="ARBA00034221"/>
    </source>
</evidence>
<gene>
    <name evidence="5" type="ORF">E0485_04115</name>
</gene>
<dbReference type="OrthoDB" id="420651at2"/>
<dbReference type="SMART" id="SM00849">
    <property type="entry name" value="Lactamase_B"/>
    <property type="match status" value="1"/>
</dbReference>
<dbReference type="InterPro" id="IPR050855">
    <property type="entry name" value="NDM-1-like"/>
</dbReference>
<dbReference type="Proteomes" id="UP000295418">
    <property type="component" value="Unassembled WGS sequence"/>
</dbReference>
<evidence type="ECO:0000313" key="5">
    <source>
        <dbReference type="EMBL" id="TCZ80050.1"/>
    </source>
</evidence>
<feature type="domain" description="Metallo-beta-lactamase" evidence="4">
    <location>
        <begin position="33"/>
        <end position="251"/>
    </location>
</feature>
<dbReference type="PANTHER" id="PTHR42951:SF4">
    <property type="entry name" value="ACYL-COENZYME A THIOESTERASE MBLAC2"/>
    <property type="match status" value="1"/>
</dbReference>
<dbReference type="InterPro" id="IPR001279">
    <property type="entry name" value="Metallo-B-lactamas"/>
</dbReference>
<organism evidence="5 6">
    <name type="scientific">Paenibacillus albiflavus</name>
    <dbReference type="NCBI Taxonomy" id="2545760"/>
    <lineage>
        <taxon>Bacteria</taxon>
        <taxon>Bacillati</taxon>
        <taxon>Bacillota</taxon>
        <taxon>Bacilli</taxon>
        <taxon>Bacillales</taxon>
        <taxon>Paenibacillaceae</taxon>
        <taxon>Paenibacillus</taxon>
    </lineage>
</organism>
<protein>
    <submittedName>
        <fullName evidence="5">MBL fold metallo-hydrolase</fullName>
    </submittedName>
</protein>
<name>A0A4R4EL42_9BACL</name>